<reference evidence="2 3" key="1">
    <citation type="journal article" date="2021" name="Elife">
        <title>Chloroplast acquisition without the gene transfer in kleptoplastic sea slugs, Plakobranchus ocellatus.</title>
        <authorList>
            <person name="Maeda T."/>
            <person name="Takahashi S."/>
            <person name="Yoshida T."/>
            <person name="Shimamura S."/>
            <person name="Takaki Y."/>
            <person name="Nagai Y."/>
            <person name="Toyoda A."/>
            <person name="Suzuki Y."/>
            <person name="Arimoto A."/>
            <person name="Ishii H."/>
            <person name="Satoh N."/>
            <person name="Nishiyama T."/>
            <person name="Hasebe M."/>
            <person name="Maruyama T."/>
            <person name="Minagawa J."/>
            <person name="Obokata J."/>
            <person name="Shigenobu S."/>
        </authorList>
    </citation>
    <scope>NUCLEOTIDE SEQUENCE [LARGE SCALE GENOMIC DNA]</scope>
</reference>
<keyword evidence="1" id="KW-0472">Membrane</keyword>
<comment type="caution">
    <text evidence="2">The sequence shown here is derived from an EMBL/GenBank/DDBJ whole genome shotgun (WGS) entry which is preliminary data.</text>
</comment>
<evidence type="ECO:0000313" key="2">
    <source>
        <dbReference type="EMBL" id="GFS19648.1"/>
    </source>
</evidence>
<dbReference type="Proteomes" id="UP000762676">
    <property type="component" value="Unassembled WGS sequence"/>
</dbReference>
<sequence>MHVGRKPFLLCSLVVQDGPEGFSSVFIFSCVALFITLLIFVGRISFGWFRHLKPAKYRTFDAFGNEDVSTDDDGSQEVYISRHKTVESHLTNIVKCTHICNSRLTFLPLMHVSQQTLSDATIFLVSDNEMDSNPYTGDL</sequence>
<evidence type="ECO:0000256" key="1">
    <source>
        <dbReference type="SAM" id="Phobius"/>
    </source>
</evidence>
<protein>
    <submittedName>
        <fullName evidence="2">CSC1-like protein 2</fullName>
    </submittedName>
</protein>
<organism evidence="2 3">
    <name type="scientific">Elysia marginata</name>
    <dbReference type="NCBI Taxonomy" id="1093978"/>
    <lineage>
        <taxon>Eukaryota</taxon>
        <taxon>Metazoa</taxon>
        <taxon>Spiralia</taxon>
        <taxon>Lophotrochozoa</taxon>
        <taxon>Mollusca</taxon>
        <taxon>Gastropoda</taxon>
        <taxon>Heterobranchia</taxon>
        <taxon>Euthyneura</taxon>
        <taxon>Panpulmonata</taxon>
        <taxon>Sacoglossa</taxon>
        <taxon>Placobranchoidea</taxon>
        <taxon>Plakobranchidae</taxon>
        <taxon>Elysia</taxon>
    </lineage>
</organism>
<gene>
    <name evidence="2" type="ORF">ElyMa_001550100</name>
</gene>
<keyword evidence="1" id="KW-0812">Transmembrane</keyword>
<name>A0AAV4JCI9_9GAST</name>
<proteinExistence type="predicted"/>
<evidence type="ECO:0000313" key="3">
    <source>
        <dbReference type="Proteomes" id="UP000762676"/>
    </source>
</evidence>
<accession>A0AAV4JCI9</accession>
<dbReference type="AlphaFoldDB" id="A0AAV4JCI9"/>
<keyword evidence="3" id="KW-1185">Reference proteome</keyword>
<dbReference type="EMBL" id="BMAT01003078">
    <property type="protein sequence ID" value="GFS19648.1"/>
    <property type="molecule type" value="Genomic_DNA"/>
</dbReference>
<keyword evidence="1" id="KW-1133">Transmembrane helix</keyword>
<feature type="transmembrane region" description="Helical" evidence="1">
    <location>
        <begin position="25"/>
        <end position="49"/>
    </location>
</feature>